<dbReference type="GO" id="GO:0031297">
    <property type="term" value="P:replication fork processing"/>
    <property type="evidence" value="ECO:0007669"/>
    <property type="project" value="TreeGrafter"/>
</dbReference>
<accession>W2TS72</accession>
<proteinExistence type="predicted"/>
<dbReference type="InterPro" id="IPR041426">
    <property type="entry name" value="Mos1_HTH"/>
</dbReference>
<sequence length="96" mass="10952">MAEHSIHIRHVLLYEFESGHSAAEAHRTLSQVFGIESPSEGSVHAWFQRFKAGNKKLKDEPRSGRPTAISYEAILTEENKAKYKKFVEDYNMATNT</sequence>
<dbReference type="GO" id="GO:0000014">
    <property type="term" value="F:single-stranded DNA endodeoxyribonuclease activity"/>
    <property type="evidence" value="ECO:0007669"/>
    <property type="project" value="TreeGrafter"/>
</dbReference>
<dbReference type="STRING" id="51031.W2TS72"/>
<gene>
    <name evidence="2" type="ORF">NECAME_06772</name>
</gene>
<dbReference type="GO" id="GO:0000729">
    <property type="term" value="P:DNA double-strand break processing"/>
    <property type="evidence" value="ECO:0007669"/>
    <property type="project" value="TreeGrafter"/>
</dbReference>
<dbReference type="Pfam" id="PF17906">
    <property type="entry name" value="HTH_48"/>
    <property type="match status" value="1"/>
</dbReference>
<dbReference type="Proteomes" id="UP000053676">
    <property type="component" value="Unassembled WGS sequence"/>
</dbReference>
<evidence type="ECO:0000313" key="2">
    <source>
        <dbReference type="EMBL" id="ETN84673.1"/>
    </source>
</evidence>
<dbReference type="InterPro" id="IPR052709">
    <property type="entry name" value="Transposase-MT_Hybrid"/>
</dbReference>
<dbReference type="KEGG" id="nai:NECAME_06772"/>
<dbReference type="GO" id="GO:0015074">
    <property type="term" value="P:DNA integration"/>
    <property type="evidence" value="ECO:0007669"/>
    <property type="project" value="TreeGrafter"/>
</dbReference>
<organism evidence="2 3">
    <name type="scientific">Necator americanus</name>
    <name type="common">Human hookworm</name>
    <dbReference type="NCBI Taxonomy" id="51031"/>
    <lineage>
        <taxon>Eukaryota</taxon>
        <taxon>Metazoa</taxon>
        <taxon>Ecdysozoa</taxon>
        <taxon>Nematoda</taxon>
        <taxon>Chromadorea</taxon>
        <taxon>Rhabditida</taxon>
        <taxon>Rhabditina</taxon>
        <taxon>Rhabditomorpha</taxon>
        <taxon>Strongyloidea</taxon>
        <taxon>Ancylostomatidae</taxon>
        <taxon>Bunostominae</taxon>
        <taxon>Necator</taxon>
    </lineage>
</organism>
<dbReference type="GO" id="GO:0000793">
    <property type="term" value="C:condensed chromosome"/>
    <property type="evidence" value="ECO:0007669"/>
    <property type="project" value="TreeGrafter"/>
</dbReference>
<feature type="domain" description="Mos1 transposase HTH" evidence="1">
    <location>
        <begin position="6"/>
        <end position="54"/>
    </location>
</feature>
<dbReference type="AlphaFoldDB" id="W2TS72"/>
<dbReference type="GO" id="GO:0035861">
    <property type="term" value="C:site of double-strand break"/>
    <property type="evidence" value="ECO:0007669"/>
    <property type="project" value="TreeGrafter"/>
</dbReference>
<evidence type="ECO:0000259" key="1">
    <source>
        <dbReference type="Pfam" id="PF17906"/>
    </source>
</evidence>
<dbReference type="GO" id="GO:0003697">
    <property type="term" value="F:single-stranded DNA binding"/>
    <property type="evidence" value="ECO:0007669"/>
    <property type="project" value="TreeGrafter"/>
</dbReference>
<dbReference type="OrthoDB" id="5872915at2759"/>
<dbReference type="GO" id="GO:0044547">
    <property type="term" value="F:DNA topoisomerase binding"/>
    <property type="evidence" value="ECO:0007669"/>
    <property type="project" value="TreeGrafter"/>
</dbReference>
<reference evidence="3" key="1">
    <citation type="journal article" date="2014" name="Nat. Genet.">
        <title>Genome of the human hookworm Necator americanus.</title>
        <authorList>
            <person name="Tang Y.T."/>
            <person name="Gao X."/>
            <person name="Rosa B.A."/>
            <person name="Abubucker S."/>
            <person name="Hallsworth-Pepin K."/>
            <person name="Martin J."/>
            <person name="Tyagi R."/>
            <person name="Heizer E."/>
            <person name="Zhang X."/>
            <person name="Bhonagiri-Palsikar V."/>
            <person name="Minx P."/>
            <person name="Warren W.C."/>
            <person name="Wang Q."/>
            <person name="Zhan B."/>
            <person name="Hotez P.J."/>
            <person name="Sternberg P.W."/>
            <person name="Dougall A."/>
            <person name="Gaze S.T."/>
            <person name="Mulvenna J."/>
            <person name="Sotillo J."/>
            <person name="Ranganathan S."/>
            <person name="Rabelo E.M."/>
            <person name="Wilson R.K."/>
            <person name="Felgner P.L."/>
            <person name="Bethony J."/>
            <person name="Hawdon J.M."/>
            <person name="Gasser R.B."/>
            <person name="Loukas A."/>
            <person name="Mitreva M."/>
        </authorList>
    </citation>
    <scope>NUCLEOTIDE SEQUENCE [LARGE SCALE GENOMIC DNA]</scope>
</reference>
<dbReference type="GO" id="GO:0006303">
    <property type="term" value="P:double-strand break repair via nonhomologous end joining"/>
    <property type="evidence" value="ECO:0007669"/>
    <property type="project" value="TreeGrafter"/>
</dbReference>
<keyword evidence="3" id="KW-1185">Reference proteome</keyword>
<dbReference type="GO" id="GO:0042800">
    <property type="term" value="F:histone H3K4 methyltransferase activity"/>
    <property type="evidence" value="ECO:0007669"/>
    <property type="project" value="TreeGrafter"/>
</dbReference>
<evidence type="ECO:0000313" key="3">
    <source>
        <dbReference type="Proteomes" id="UP000053676"/>
    </source>
</evidence>
<dbReference type="GO" id="GO:0046975">
    <property type="term" value="F:histone H3K36 methyltransferase activity"/>
    <property type="evidence" value="ECO:0007669"/>
    <property type="project" value="TreeGrafter"/>
</dbReference>
<dbReference type="OMA" id="NIIEVWC"/>
<dbReference type="GO" id="GO:0003690">
    <property type="term" value="F:double-stranded DNA binding"/>
    <property type="evidence" value="ECO:0007669"/>
    <property type="project" value="TreeGrafter"/>
</dbReference>
<dbReference type="PANTHER" id="PTHR46060:SF2">
    <property type="entry name" value="HISTONE-LYSINE N-METHYLTRANSFERASE SETMAR"/>
    <property type="match status" value="1"/>
</dbReference>
<dbReference type="GO" id="GO:0044774">
    <property type="term" value="P:mitotic DNA integrity checkpoint signaling"/>
    <property type="evidence" value="ECO:0007669"/>
    <property type="project" value="TreeGrafter"/>
</dbReference>
<name>W2TS72_NECAM</name>
<dbReference type="EMBL" id="KI657894">
    <property type="protein sequence ID" value="ETN84673.1"/>
    <property type="molecule type" value="Genomic_DNA"/>
</dbReference>
<dbReference type="GO" id="GO:0005634">
    <property type="term" value="C:nucleus"/>
    <property type="evidence" value="ECO:0007669"/>
    <property type="project" value="TreeGrafter"/>
</dbReference>
<dbReference type="Gene3D" id="1.10.10.1450">
    <property type="match status" value="1"/>
</dbReference>
<dbReference type="PANTHER" id="PTHR46060">
    <property type="entry name" value="MARINER MOS1 TRANSPOSASE-LIKE PROTEIN"/>
    <property type="match status" value="1"/>
</dbReference>
<protein>
    <recommendedName>
        <fullName evidence="1">Mos1 transposase HTH domain-containing protein</fullName>
    </recommendedName>
</protein>